<dbReference type="EMBL" id="JYDJ01000051">
    <property type="protein sequence ID" value="KRX46837.1"/>
    <property type="molecule type" value="Genomic_DNA"/>
</dbReference>
<evidence type="ECO:0000313" key="13">
    <source>
        <dbReference type="Proteomes" id="UP000055048"/>
    </source>
</evidence>
<reference evidence="12 13" key="1">
    <citation type="submission" date="2015-01" db="EMBL/GenBank/DDBJ databases">
        <title>Evolution of Trichinella species and genotypes.</title>
        <authorList>
            <person name="Korhonen P.K."/>
            <person name="Edoardo P."/>
            <person name="Giuseppe L.R."/>
            <person name="Gasser R.B."/>
        </authorList>
    </citation>
    <scope>NUCLEOTIDE SEQUENCE [LARGE SCALE GENOMIC DNA]</scope>
    <source>
        <strain evidence="12">ISS417</strain>
    </source>
</reference>
<evidence type="ECO:0000256" key="8">
    <source>
        <dbReference type="ARBA" id="ARBA00023136"/>
    </source>
</evidence>
<dbReference type="GO" id="GO:0005484">
    <property type="term" value="F:SNAP receptor activity"/>
    <property type="evidence" value="ECO:0007669"/>
    <property type="project" value="InterPro"/>
</dbReference>
<comment type="similarity">
    <text evidence="9">Belongs to the SEC20 family.</text>
</comment>
<dbReference type="PANTHER" id="PTHR12825">
    <property type="entry name" value="BNIP1-RELATED"/>
    <property type="match status" value="1"/>
</dbReference>
<comment type="caution">
    <text evidence="12">The sequence shown here is derived from an EMBL/GenBank/DDBJ whole genome shotgun (WGS) entry which is preliminary data.</text>
</comment>
<dbReference type="InterPro" id="IPR056173">
    <property type="entry name" value="Sec20_C"/>
</dbReference>
<keyword evidence="3 10" id="KW-0812">Transmembrane</keyword>
<keyword evidence="6 10" id="KW-1133">Transmembrane helix</keyword>
<evidence type="ECO:0000256" key="9">
    <source>
        <dbReference type="ARBA" id="ARBA00037934"/>
    </source>
</evidence>
<accession>A0A0V0U6M6</accession>
<keyword evidence="7" id="KW-0175">Coiled coil</keyword>
<comment type="subcellular location">
    <subcellularLocation>
        <location evidence="1">Endoplasmic reticulum membrane</location>
        <topology evidence="1">Single-pass type IV membrane protein</topology>
    </subcellularLocation>
</comment>
<dbReference type="STRING" id="144512.A0A0V0U6M6"/>
<evidence type="ECO:0000256" key="5">
    <source>
        <dbReference type="ARBA" id="ARBA00022892"/>
    </source>
</evidence>
<keyword evidence="5" id="KW-0931">ER-Golgi transport</keyword>
<evidence type="ECO:0000256" key="6">
    <source>
        <dbReference type="ARBA" id="ARBA00022989"/>
    </source>
</evidence>
<evidence type="ECO:0000256" key="10">
    <source>
        <dbReference type="SAM" id="Phobius"/>
    </source>
</evidence>
<evidence type="ECO:0000256" key="4">
    <source>
        <dbReference type="ARBA" id="ARBA00022824"/>
    </source>
</evidence>
<keyword evidence="13" id="KW-1185">Reference proteome</keyword>
<dbReference type="OrthoDB" id="46868at2759"/>
<keyword evidence="4" id="KW-0256">Endoplasmic reticulum</keyword>
<evidence type="ECO:0000256" key="7">
    <source>
        <dbReference type="ARBA" id="ARBA00023054"/>
    </source>
</evidence>
<evidence type="ECO:0000259" key="11">
    <source>
        <dbReference type="Pfam" id="PF03908"/>
    </source>
</evidence>
<feature type="transmembrane region" description="Helical" evidence="10">
    <location>
        <begin position="218"/>
        <end position="235"/>
    </location>
</feature>
<organism evidence="12 13">
    <name type="scientific">Trichinella murrelli</name>
    <dbReference type="NCBI Taxonomy" id="144512"/>
    <lineage>
        <taxon>Eukaryota</taxon>
        <taxon>Metazoa</taxon>
        <taxon>Ecdysozoa</taxon>
        <taxon>Nematoda</taxon>
        <taxon>Enoplea</taxon>
        <taxon>Dorylaimia</taxon>
        <taxon>Trichinellida</taxon>
        <taxon>Trichinellidae</taxon>
        <taxon>Trichinella</taxon>
    </lineage>
</organism>
<protein>
    <submittedName>
        <fullName evidence="12">Vesicle transport protein SEC20</fullName>
    </submittedName>
</protein>
<evidence type="ECO:0000256" key="3">
    <source>
        <dbReference type="ARBA" id="ARBA00022692"/>
    </source>
</evidence>
<evidence type="ECO:0000313" key="12">
    <source>
        <dbReference type="EMBL" id="KRX46837.1"/>
    </source>
</evidence>
<evidence type="ECO:0000256" key="2">
    <source>
        <dbReference type="ARBA" id="ARBA00022448"/>
    </source>
</evidence>
<dbReference type="InterPro" id="IPR005606">
    <property type="entry name" value="Sec20"/>
</dbReference>
<dbReference type="AlphaFoldDB" id="A0A0V0U6M6"/>
<feature type="domain" description="Sec20 C-terminal" evidence="11">
    <location>
        <begin position="148"/>
        <end position="239"/>
    </location>
</feature>
<name>A0A0V0U6M6_9BILA</name>
<evidence type="ECO:0000256" key="1">
    <source>
        <dbReference type="ARBA" id="ARBA00004163"/>
    </source>
</evidence>
<dbReference type="GO" id="GO:0031201">
    <property type="term" value="C:SNARE complex"/>
    <property type="evidence" value="ECO:0007669"/>
    <property type="project" value="TreeGrafter"/>
</dbReference>
<proteinExistence type="inferred from homology"/>
<keyword evidence="2" id="KW-0813">Transport</keyword>
<dbReference type="Pfam" id="PF03908">
    <property type="entry name" value="Sec20"/>
    <property type="match status" value="1"/>
</dbReference>
<keyword evidence="8 10" id="KW-0472">Membrane</keyword>
<dbReference type="Proteomes" id="UP000055048">
    <property type="component" value="Unassembled WGS sequence"/>
</dbReference>
<dbReference type="GO" id="GO:0005789">
    <property type="term" value="C:endoplasmic reticulum membrane"/>
    <property type="evidence" value="ECO:0007669"/>
    <property type="project" value="UniProtKB-SubCell"/>
</dbReference>
<sequence length="241" mass="27800">MCTPNMTSDNSTKDCELSTGKRDLTRFDISVKQLIRFIGCFQGPKSELERLCLHCQAEIFAMEQILEDYKGMMMLKKISESDPEEFRFVTAYGIEVENNRQSLREAIIVASQNSDNYERALLLWPCNEVDRAELLRTQMINEKKRNGSQARQLQSSLTSLLDKMNDTVEQSESTLNKLTASSTALREATYEMHGMSSLIHTSGKLLKKYKRRQFSDRFIIFICFGIFLLSAAYIVQSRLWK</sequence>
<dbReference type="PANTHER" id="PTHR12825:SF0">
    <property type="entry name" value="VESICLE TRANSPORT PROTEIN SEC20"/>
    <property type="match status" value="1"/>
</dbReference>
<gene>
    <name evidence="12" type="primary">Bnip1</name>
    <name evidence="12" type="ORF">T05_10633</name>
</gene>
<dbReference type="GO" id="GO:0006890">
    <property type="term" value="P:retrograde vesicle-mediated transport, Golgi to endoplasmic reticulum"/>
    <property type="evidence" value="ECO:0007669"/>
    <property type="project" value="InterPro"/>
</dbReference>